<dbReference type="EMBL" id="MZHU01000039">
    <property type="protein sequence ID" value="PRK64912.1"/>
    <property type="molecule type" value="Genomic_DNA"/>
</dbReference>
<proteinExistence type="predicted"/>
<reference evidence="1" key="1">
    <citation type="submission" date="2017-02" db="EMBL/GenBank/DDBJ databases">
        <title>Haemophilus influenzae in COPD genome sequencing project.</title>
        <authorList>
            <person name="Murphy T.F."/>
            <person name="Kong Y."/>
            <person name="Nadendla S."/>
            <person name="Tettelin H."/>
            <person name="Pettigrew M."/>
        </authorList>
    </citation>
    <scope>NUCLEOTIDE SEQUENCE [LARGE SCALE GENOMIC DNA]</scope>
    <source>
        <strain evidence="1">84P15H4</strain>
    </source>
</reference>
<comment type="caution">
    <text evidence="1">The sequence shown here is derived from an EMBL/GenBank/DDBJ whole genome shotgun (WGS) entry which is preliminary data.</text>
</comment>
<gene>
    <name evidence="1" type="ORF">BV163_01236</name>
</gene>
<organism evidence="1">
    <name type="scientific">Haemophilus influenzae</name>
    <dbReference type="NCBI Taxonomy" id="727"/>
    <lineage>
        <taxon>Bacteria</taxon>
        <taxon>Pseudomonadati</taxon>
        <taxon>Pseudomonadota</taxon>
        <taxon>Gammaproteobacteria</taxon>
        <taxon>Pasteurellales</taxon>
        <taxon>Pasteurellaceae</taxon>
        <taxon>Haemophilus</taxon>
    </lineage>
</organism>
<dbReference type="AlphaFoldDB" id="A0A2S9S0W3"/>
<dbReference type="Pfam" id="PF10076">
    <property type="entry name" value="Phage_Mu_Gp48"/>
    <property type="match status" value="1"/>
</dbReference>
<dbReference type="InterPro" id="IPR018755">
    <property type="entry name" value="Phage_Mu_Gp48"/>
</dbReference>
<name>A0A2S9S0W3_HAEIF</name>
<sequence length="198" mass="22590">MMQTDHKKVLAKLYPPISYDVNGERFLAQCEVDGHVFDRLQKSAVDLLQIIEPATSNSMLSDWERLCGIKTDYSNNYQARVKRVIAKLNAIGGLSIPYFKRIAESIGYRIEIKEFSPLANDLPTTGDLAQFRNEARDNLIFMWRVSVLNGDDNIVYFRAGSSFAGNHLVEFGDPIIEEFFRDLKPAHTYCYFAYQTGS</sequence>
<evidence type="ECO:0008006" key="2">
    <source>
        <dbReference type="Google" id="ProtNLM"/>
    </source>
</evidence>
<protein>
    <recommendedName>
        <fullName evidence="2">DUF2313 domain-containing protein</fullName>
    </recommendedName>
</protein>
<accession>A0A2S9S0W3</accession>
<dbReference type="RefSeq" id="WP_181145403.1">
    <property type="nucleotide sequence ID" value="NZ_CP135758.1"/>
</dbReference>
<evidence type="ECO:0000313" key="1">
    <source>
        <dbReference type="EMBL" id="PRK64912.1"/>
    </source>
</evidence>